<protein>
    <submittedName>
        <fullName evidence="1">Uncharacterized protein</fullName>
    </submittedName>
</protein>
<organism evidence="1 2">
    <name type="scientific">Stylosanthes scabra</name>
    <dbReference type="NCBI Taxonomy" id="79078"/>
    <lineage>
        <taxon>Eukaryota</taxon>
        <taxon>Viridiplantae</taxon>
        <taxon>Streptophyta</taxon>
        <taxon>Embryophyta</taxon>
        <taxon>Tracheophyta</taxon>
        <taxon>Spermatophyta</taxon>
        <taxon>Magnoliopsida</taxon>
        <taxon>eudicotyledons</taxon>
        <taxon>Gunneridae</taxon>
        <taxon>Pentapetalae</taxon>
        <taxon>rosids</taxon>
        <taxon>fabids</taxon>
        <taxon>Fabales</taxon>
        <taxon>Fabaceae</taxon>
        <taxon>Papilionoideae</taxon>
        <taxon>50 kb inversion clade</taxon>
        <taxon>dalbergioids sensu lato</taxon>
        <taxon>Dalbergieae</taxon>
        <taxon>Pterocarpus clade</taxon>
        <taxon>Stylosanthes</taxon>
    </lineage>
</organism>
<comment type="caution">
    <text evidence="1">The sequence shown here is derived from an EMBL/GenBank/DDBJ whole genome shotgun (WGS) entry which is preliminary data.</text>
</comment>
<sequence>MDPKTKEKISEHFLEDQERAAIEGVPSKVLAHPDDAIQKIYGPENGKRTVRGFSSAICPGGFSKSKRIFGLSNS</sequence>
<gene>
    <name evidence="1" type="ORF">PIB30_022586</name>
</gene>
<evidence type="ECO:0000313" key="2">
    <source>
        <dbReference type="Proteomes" id="UP001341840"/>
    </source>
</evidence>
<reference evidence="1 2" key="1">
    <citation type="journal article" date="2023" name="Plants (Basel)">
        <title>Bridging the Gap: Combining Genomics and Transcriptomics Approaches to Understand Stylosanthes scabra, an Orphan Legume from the Brazilian Caatinga.</title>
        <authorList>
            <person name="Ferreira-Neto J.R.C."/>
            <person name="da Silva M.D."/>
            <person name="Binneck E."/>
            <person name="de Melo N.F."/>
            <person name="da Silva R.H."/>
            <person name="de Melo A.L.T.M."/>
            <person name="Pandolfi V."/>
            <person name="Bustamante F.O."/>
            <person name="Brasileiro-Vidal A.C."/>
            <person name="Benko-Iseppon A.M."/>
        </authorList>
    </citation>
    <scope>NUCLEOTIDE SEQUENCE [LARGE SCALE GENOMIC DNA]</scope>
    <source>
        <tissue evidence="1">Leaves</tissue>
    </source>
</reference>
<accession>A0ABU6Q939</accession>
<dbReference type="EMBL" id="JASCZI010000077">
    <property type="protein sequence ID" value="MED6108306.1"/>
    <property type="molecule type" value="Genomic_DNA"/>
</dbReference>
<evidence type="ECO:0000313" key="1">
    <source>
        <dbReference type="EMBL" id="MED6108306.1"/>
    </source>
</evidence>
<name>A0ABU6Q939_9FABA</name>
<dbReference type="Proteomes" id="UP001341840">
    <property type="component" value="Unassembled WGS sequence"/>
</dbReference>
<proteinExistence type="predicted"/>
<keyword evidence="2" id="KW-1185">Reference proteome</keyword>